<dbReference type="InterPro" id="IPR029044">
    <property type="entry name" value="Nucleotide-diphossugar_trans"/>
</dbReference>
<feature type="domain" description="Glycosyltransferase 2-like" evidence="1">
    <location>
        <begin position="46"/>
        <end position="163"/>
    </location>
</feature>
<dbReference type="GO" id="GO:0016757">
    <property type="term" value="F:glycosyltransferase activity"/>
    <property type="evidence" value="ECO:0007669"/>
    <property type="project" value="UniProtKB-KW"/>
</dbReference>
<keyword evidence="3" id="KW-1185">Reference proteome</keyword>
<dbReference type="RefSeq" id="WP_354616941.1">
    <property type="nucleotide sequence ID" value="NZ_JBEWYP010000001.1"/>
</dbReference>
<dbReference type="Gene3D" id="3.90.550.10">
    <property type="entry name" value="Spore Coat Polysaccharide Biosynthesis Protein SpsA, Chain A"/>
    <property type="match status" value="1"/>
</dbReference>
<accession>A0ABV2TS28</accession>
<dbReference type="EC" id="2.4.-.-" evidence="2"/>
<evidence type="ECO:0000313" key="2">
    <source>
        <dbReference type="EMBL" id="MET7028075.1"/>
    </source>
</evidence>
<gene>
    <name evidence="2" type="ORF">ABXZ32_01640</name>
</gene>
<evidence type="ECO:0000313" key="3">
    <source>
        <dbReference type="Proteomes" id="UP001549773"/>
    </source>
</evidence>
<name>A0ABV2TS28_9FLAO</name>
<protein>
    <submittedName>
        <fullName evidence="2">Glycosyltransferase</fullName>
        <ecNumber evidence="2">2.4.-.-</ecNumber>
    </submittedName>
</protein>
<dbReference type="CDD" id="cd00761">
    <property type="entry name" value="Glyco_tranf_GTA_type"/>
    <property type="match status" value="1"/>
</dbReference>
<dbReference type="EMBL" id="JBEWYP010000001">
    <property type="protein sequence ID" value="MET7028075.1"/>
    <property type="molecule type" value="Genomic_DNA"/>
</dbReference>
<sequence>MKVKEIPVSIFHTLRLLSKKVEDFELSDRKEIPVIVSLTSIPSRLHTLHIVIRSLLDQDVLPKKILLWLNDSLKNEIPPQLSKLLSDRFEIKYSSLTCSHRKLIHSMDLFGDEIIVTCDDDLIYRKNWLKLLYEEHLKYPDDVIANQTRYIRVDSEGGALPYKQWTYPEKGILNPKAIIPIGAGGVLYPPKSLAKETTNKHLFLKLTPKADDLWFKAMSTKHGTTSREASIKADYPIPIIGSQKESLKKTNIDKDKNRIQWIAVSEYFNITLDDDVVITNSKT</sequence>
<reference evidence="2 3" key="1">
    <citation type="submission" date="2024-07" db="EMBL/GenBank/DDBJ databases">
        <title>The genome sequence of type strain Sediminicola luteus GDMCC 1.2596T.</title>
        <authorList>
            <person name="Liu Y."/>
        </authorList>
    </citation>
    <scope>NUCLEOTIDE SEQUENCE [LARGE SCALE GENOMIC DNA]</scope>
    <source>
        <strain evidence="2 3">GDMCC 1.2596</strain>
    </source>
</reference>
<comment type="caution">
    <text evidence="2">The sequence shown here is derived from an EMBL/GenBank/DDBJ whole genome shotgun (WGS) entry which is preliminary data.</text>
</comment>
<evidence type="ECO:0000259" key="1">
    <source>
        <dbReference type="Pfam" id="PF00535"/>
    </source>
</evidence>
<dbReference type="SUPFAM" id="SSF53448">
    <property type="entry name" value="Nucleotide-diphospho-sugar transferases"/>
    <property type="match status" value="1"/>
</dbReference>
<keyword evidence="2" id="KW-0808">Transferase</keyword>
<dbReference type="Pfam" id="PF00535">
    <property type="entry name" value="Glycos_transf_2"/>
    <property type="match status" value="1"/>
</dbReference>
<proteinExistence type="predicted"/>
<organism evidence="2 3">
    <name type="scientific">Sediminicola luteus</name>
    <dbReference type="NCBI Taxonomy" id="319238"/>
    <lineage>
        <taxon>Bacteria</taxon>
        <taxon>Pseudomonadati</taxon>
        <taxon>Bacteroidota</taxon>
        <taxon>Flavobacteriia</taxon>
        <taxon>Flavobacteriales</taxon>
        <taxon>Flavobacteriaceae</taxon>
        <taxon>Sediminicola</taxon>
    </lineage>
</organism>
<dbReference type="InterPro" id="IPR001173">
    <property type="entry name" value="Glyco_trans_2-like"/>
</dbReference>
<keyword evidence="2" id="KW-0328">Glycosyltransferase</keyword>
<dbReference type="Proteomes" id="UP001549773">
    <property type="component" value="Unassembled WGS sequence"/>
</dbReference>